<dbReference type="InterPro" id="IPR036291">
    <property type="entry name" value="NAD(P)-bd_dom_sf"/>
</dbReference>
<dbReference type="PANTHER" id="PTHR45348:SF7">
    <property type="entry name" value="ZINC BINDING OXIDOREDUCTASE, PUTATIVE-RELATED"/>
    <property type="match status" value="1"/>
</dbReference>
<dbReference type="InterPro" id="IPR013149">
    <property type="entry name" value="ADH-like_C"/>
</dbReference>
<accession>A0A1Q8RWJ5</accession>
<reference evidence="4 5" key="1">
    <citation type="submission" date="2016-11" db="EMBL/GenBank/DDBJ databases">
        <title>Draft Genome Assembly of Colletotrichum chlorophyti a pathogen of herbaceous plants.</title>
        <authorList>
            <person name="Gan P."/>
            <person name="Narusaka M."/>
            <person name="Tsushima A."/>
            <person name="Narusaka Y."/>
            <person name="Takano Y."/>
            <person name="Shirasu K."/>
        </authorList>
    </citation>
    <scope>NUCLEOTIDE SEQUENCE [LARGE SCALE GENOMIC DNA]</scope>
    <source>
        <strain evidence="4 5">NTL11</strain>
    </source>
</reference>
<evidence type="ECO:0000256" key="2">
    <source>
        <dbReference type="ARBA" id="ARBA00023002"/>
    </source>
</evidence>
<sequence length="350" mass="37474">MTGAALYADKEGNVVVQRDRRLPTPRDGEILIETLFSGVNPADLKVVRYLGYREVFLGSDFCGRVLDSPGLADSSIRVGDIVAGVNIAPGPGSRDYGSHKPYISTPKTGLIKVPKGMPIPDAAALTCVVQTANDALYNQFELPLPGTTQGPTEGTMVIWGGGTGVGLSAVQLARASGVSSIIVTASPIRHALLCELGATECFDYKDVDVVQMVKRAIQNTGSSRVWGFETAGPPEAASALLDALADVRGEVRFSWVSIPAQRSLDELALGTRDYELVFNVPGGPYVFPADPAKAERMWKSIDWVVRNYGNGFRLPVVRVFEGTGEEALGEMEKVAQQGIFGKLVLKHPLQ</sequence>
<comment type="caution">
    <text evidence="4">The sequence shown here is derived from an EMBL/GenBank/DDBJ whole genome shotgun (WGS) entry which is preliminary data.</text>
</comment>
<protein>
    <submittedName>
        <fullName evidence="4">Zinc-type alcohol dehydrogenase-like protein C2E1P3.01-like protein 5</fullName>
    </submittedName>
</protein>
<dbReference type="Gene3D" id="3.40.50.720">
    <property type="entry name" value="NAD(P)-binding Rossmann-like Domain"/>
    <property type="match status" value="1"/>
</dbReference>
<feature type="domain" description="Enoyl reductase (ER)" evidence="3">
    <location>
        <begin position="12"/>
        <end position="345"/>
    </location>
</feature>
<evidence type="ECO:0000256" key="1">
    <source>
        <dbReference type="ARBA" id="ARBA00008072"/>
    </source>
</evidence>
<keyword evidence="2" id="KW-0560">Oxidoreductase</keyword>
<dbReference type="PANTHER" id="PTHR45348">
    <property type="entry name" value="HYPOTHETICAL OXIDOREDUCTASE (EUROFUNG)"/>
    <property type="match status" value="1"/>
</dbReference>
<dbReference type="GO" id="GO:0016651">
    <property type="term" value="F:oxidoreductase activity, acting on NAD(P)H"/>
    <property type="evidence" value="ECO:0007669"/>
    <property type="project" value="InterPro"/>
</dbReference>
<evidence type="ECO:0000259" key="3">
    <source>
        <dbReference type="SMART" id="SM00829"/>
    </source>
</evidence>
<dbReference type="InterPro" id="IPR013154">
    <property type="entry name" value="ADH-like_N"/>
</dbReference>
<dbReference type="InterPro" id="IPR047122">
    <property type="entry name" value="Trans-enoyl_RdTase-like"/>
</dbReference>
<dbReference type="OrthoDB" id="10257049at2759"/>
<gene>
    <name evidence="4" type="ORF">CCHL11_06092</name>
</gene>
<comment type="similarity">
    <text evidence="1">Belongs to the zinc-containing alcohol dehydrogenase family.</text>
</comment>
<dbReference type="InterPro" id="IPR020843">
    <property type="entry name" value="ER"/>
</dbReference>
<evidence type="ECO:0000313" key="5">
    <source>
        <dbReference type="Proteomes" id="UP000186583"/>
    </source>
</evidence>
<organism evidence="4 5">
    <name type="scientific">Colletotrichum chlorophyti</name>
    <dbReference type="NCBI Taxonomy" id="708187"/>
    <lineage>
        <taxon>Eukaryota</taxon>
        <taxon>Fungi</taxon>
        <taxon>Dikarya</taxon>
        <taxon>Ascomycota</taxon>
        <taxon>Pezizomycotina</taxon>
        <taxon>Sordariomycetes</taxon>
        <taxon>Hypocreomycetidae</taxon>
        <taxon>Glomerellales</taxon>
        <taxon>Glomerellaceae</taxon>
        <taxon>Colletotrichum</taxon>
    </lineage>
</organism>
<dbReference type="SUPFAM" id="SSF51735">
    <property type="entry name" value="NAD(P)-binding Rossmann-fold domains"/>
    <property type="match status" value="1"/>
</dbReference>
<dbReference type="Gene3D" id="3.90.180.10">
    <property type="entry name" value="Medium-chain alcohol dehydrogenases, catalytic domain"/>
    <property type="match status" value="1"/>
</dbReference>
<dbReference type="Pfam" id="PF08240">
    <property type="entry name" value="ADH_N"/>
    <property type="match status" value="1"/>
</dbReference>
<keyword evidence="5" id="KW-1185">Reference proteome</keyword>
<dbReference type="SUPFAM" id="SSF50129">
    <property type="entry name" value="GroES-like"/>
    <property type="match status" value="1"/>
</dbReference>
<name>A0A1Q8RWJ5_9PEZI</name>
<proteinExistence type="inferred from homology"/>
<dbReference type="EMBL" id="MPGH01000084">
    <property type="protein sequence ID" value="OLN89022.1"/>
    <property type="molecule type" value="Genomic_DNA"/>
</dbReference>
<dbReference type="InterPro" id="IPR011032">
    <property type="entry name" value="GroES-like_sf"/>
</dbReference>
<evidence type="ECO:0000313" key="4">
    <source>
        <dbReference type="EMBL" id="OLN89022.1"/>
    </source>
</evidence>
<dbReference type="SMART" id="SM00829">
    <property type="entry name" value="PKS_ER"/>
    <property type="match status" value="1"/>
</dbReference>
<dbReference type="AlphaFoldDB" id="A0A1Q8RWJ5"/>
<dbReference type="STRING" id="708187.A0A1Q8RWJ5"/>
<dbReference type="Pfam" id="PF00107">
    <property type="entry name" value="ADH_zinc_N"/>
    <property type="match status" value="1"/>
</dbReference>
<dbReference type="Proteomes" id="UP000186583">
    <property type="component" value="Unassembled WGS sequence"/>
</dbReference>